<dbReference type="InterPro" id="IPR012340">
    <property type="entry name" value="NA-bd_OB-fold"/>
</dbReference>
<reference evidence="1 3" key="1">
    <citation type="submission" date="2015-11" db="EMBL/GenBank/DDBJ databases">
        <title>Genomic analysis of 38 Legionella species identifies large and diverse effector repertoires.</title>
        <authorList>
            <person name="Burstein D."/>
            <person name="Amaro F."/>
            <person name="Zusman T."/>
            <person name="Lifshitz Z."/>
            <person name="Cohen O."/>
            <person name="Gilbert J.A."/>
            <person name="Pupko T."/>
            <person name="Shuman H.A."/>
            <person name="Segal G."/>
        </authorList>
    </citation>
    <scope>NUCLEOTIDE SEQUENCE [LARGE SCALE GENOMIC DNA]</scope>
    <source>
        <strain evidence="1 3">CDC#72-OH-14</strain>
    </source>
</reference>
<reference evidence="2 4" key="2">
    <citation type="submission" date="2018-06" db="EMBL/GenBank/DDBJ databases">
        <authorList>
            <consortium name="Pathogen Informatics"/>
            <person name="Doyle S."/>
        </authorList>
    </citation>
    <scope>NUCLEOTIDE SEQUENCE [LARGE SCALE GENOMIC DNA]</scope>
    <source>
        <strain evidence="2 4">NCTC12438</strain>
    </source>
</reference>
<evidence type="ECO:0000313" key="1">
    <source>
        <dbReference type="EMBL" id="KTC78703.1"/>
    </source>
</evidence>
<accession>A0A378ILA9</accession>
<keyword evidence="3" id="KW-1185">Reference proteome</keyword>
<evidence type="ECO:0000313" key="2">
    <source>
        <dbReference type="EMBL" id="STX35291.1"/>
    </source>
</evidence>
<gene>
    <name evidence="1" type="ORF">Lcin_3318</name>
    <name evidence="2" type="ORF">NCTC12438_01905</name>
</gene>
<evidence type="ECO:0000313" key="3">
    <source>
        <dbReference type="Proteomes" id="UP000054854"/>
    </source>
</evidence>
<dbReference type="Proteomes" id="UP000054854">
    <property type="component" value="Unassembled WGS sequence"/>
</dbReference>
<protein>
    <submittedName>
        <fullName evidence="2">Uncharacterized protein</fullName>
    </submittedName>
</protein>
<proteinExistence type="predicted"/>
<organism evidence="2 4">
    <name type="scientific">Legionella cincinnatiensis</name>
    <dbReference type="NCBI Taxonomy" id="28085"/>
    <lineage>
        <taxon>Bacteria</taxon>
        <taxon>Pseudomonadati</taxon>
        <taxon>Pseudomonadota</taxon>
        <taxon>Gammaproteobacteria</taxon>
        <taxon>Legionellales</taxon>
        <taxon>Legionellaceae</taxon>
        <taxon>Legionella</taxon>
    </lineage>
</organism>
<dbReference type="EMBL" id="UGNX01000001">
    <property type="protein sequence ID" value="STX35291.1"/>
    <property type="molecule type" value="Genomic_DNA"/>
</dbReference>
<dbReference type="OrthoDB" id="9970333at2"/>
<dbReference type="Proteomes" id="UP000255316">
    <property type="component" value="Unassembled WGS sequence"/>
</dbReference>
<sequence>MLKKKGVVERSFIGKSGGDPYAFIIRGEDNQTYFTHLGDLVQNENKLYKDLNMPTEFLQEGDLVEFDCFTPSTHLLAIHVKKKDKN</sequence>
<dbReference type="EMBL" id="LNXX01000053">
    <property type="protein sequence ID" value="KTC78703.1"/>
    <property type="molecule type" value="Genomic_DNA"/>
</dbReference>
<dbReference type="STRING" id="28085.Lcin_3318"/>
<evidence type="ECO:0000313" key="4">
    <source>
        <dbReference type="Proteomes" id="UP000255316"/>
    </source>
</evidence>
<name>A0A378ILA9_9GAMM</name>
<dbReference type="Gene3D" id="2.40.50.140">
    <property type="entry name" value="Nucleic acid-binding proteins"/>
    <property type="match status" value="1"/>
</dbReference>
<dbReference type="RefSeq" id="WP_058466414.1">
    <property type="nucleotide sequence ID" value="NZ_CAAAHQ010000015.1"/>
</dbReference>
<dbReference type="AlphaFoldDB" id="A0A378ILA9"/>